<name>A0A6M3T836_9CAUD</name>
<reference evidence="4 5" key="1">
    <citation type="submission" date="2019-11" db="EMBL/GenBank/DDBJ databases">
        <authorList>
            <person name="Hylling O."/>
            <person name="Hansen L.H."/>
            <person name="Johansen A."/>
        </authorList>
    </citation>
    <scope>NUCLEOTIDE SEQUENCE [LARGE SCALE GENOMIC DNA]</scope>
</reference>
<dbReference type="Pfam" id="PF00271">
    <property type="entry name" value="Helicase_C"/>
    <property type="match status" value="1"/>
</dbReference>
<dbReference type="InterPro" id="IPR006935">
    <property type="entry name" value="Helicase/UvrB_N"/>
</dbReference>
<dbReference type="PROSITE" id="PS51192">
    <property type="entry name" value="HELICASE_ATP_BIND_1"/>
    <property type="match status" value="1"/>
</dbReference>
<organism evidence="4 5">
    <name type="scientific">Sphingomonas phage Lucius</name>
    <dbReference type="NCBI Taxonomy" id="2686313"/>
    <lineage>
        <taxon>Viruses</taxon>
        <taxon>Duplodnaviria</taxon>
        <taxon>Heunggongvirae</taxon>
        <taxon>Uroviricota</taxon>
        <taxon>Caudoviricetes</taxon>
        <taxon>Johnpaulvirinae</taxon>
        <taxon>Kharnvirus</taxon>
        <taxon>Kharnvirus lucius</taxon>
    </lineage>
</organism>
<dbReference type="PROSITE" id="PS51194">
    <property type="entry name" value="HELICASE_CTER"/>
    <property type="match status" value="1"/>
</dbReference>
<feature type="domain" description="Helicase C-terminal" evidence="3">
    <location>
        <begin position="257"/>
        <end position="401"/>
    </location>
</feature>
<dbReference type="Pfam" id="PF04851">
    <property type="entry name" value="ResIII"/>
    <property type="match status" value="1"/>
</dbReference>
<dbReference type="GO" id="GO:0004386">
    <property type="term" value="F:helicase activity"/>
    <property type="evidence" value="ECO:0007669"/>
    <property type="project" value="UniProtKB-KW"/>
</dbReference>
<dbReference type="GO" id="GO:0016787">
    <property type="term" value="F:hydrolase activity"/>
    <property type="evidence" value="ECO:0007669"/>
    <property type="project" value="InterPro"/>
</dbReference>
<dbReference type="RefSeq" id="YP_010738288.1">
    <property type="nucleotide sequence ID" value="NC_073025.1"/>
</dbReference>
<protein>
    <submittedName>
        <fullName evidence="4">DNA helicase</fullName>
    </submittedName>
</protein>
<evidence type="ECO:0000259" key="2">
    <source>
        <dbReference type="PROSITE" id="PS51192"/>
    </source>
</evidence>
<dbReference type="GeneID" id="79585655"/>
<dbReference type="KEGG" id="vg:79585655"/>
<evidence type="ECO:0000313" key="4">
    <source>
        <dbReference type="EMBL" id="QJD54467.1"/>
    </source>
</evidence>
<evidence type="ECO:0000256" key="1">
    <source>
        <dbReference type="SAM" id="MobiDB-lite"/>
    </source>
</evidence>
<dbReference type="PANTHER" id="PTHR47396:SF1">
    <property type="entry name" value="ATP-DEPENDENT HELICASE IRC3-RELATED"/>
    <property type="match status" value="1"/>
</dbReference>
<keyword evidence="4" id="KW-0547">Nucleotide-binding</keyword>
<keyword evidence="4" id="KW-0347">Helicase</keyword>
<dbReference type="InterPro" id="IPR014001">
    <property type="entry name" value="Helicase_ATP-bd"/>
</dbReference>
<feature type="region of interest" description="Disordered" evidence="1">
    <location>
        <begin position="405"/>
        <end position="431"/>
    </location>
</feature>
<dbReference type="InterPro" id="IPR027417">
    <property type="entry name" value="P-loop_NTPase"/>
</dbReference>
<dbReference type="Proteomes" id="UP000502416">
    <property type="component" value="Segment"/>
</dbReference>
<dbReference type="SUPFAM" id="SSF52540">
    <property type="entry name" value="P-loop containing nucleoside triphosphate hydrolases"/>
    <property type="match status" value="1"/>
</dbReference>
<evidence type="ECO:0000259" key="3">
    <source>
        <dbReference type="PROSITE" id="PS51194"/>
    </source>
</evidence>
<dbReference type="InterPro" id="IPR001650">
    <property type="entry name" value="Helicase_C-like"/>
</dbReference>
<dbReference type="InterPro" id="IPR050742">
    <property type="entry name" value="Helicase_Restrict-Modif_Enz"/>
</dbReference>
<dbReference type="GO" id="GO:0005524">
    <property type="term" value="F:ATP binding"/>
    <property type="evidence" value="ECO:0007669"/>
    <property type="project" value="InterPro"/>
</dbReference>
<dbReference type="EMBL" id="MN734438">
    <property type="protein sequence ID" value="QJD54467.1"/>
    <property type="molecule type" value="Genomic_DNA"/>
</dbReference>
<feature type="domain" description="Helicase ATP-binding" evidence="2">
    <location>
        <begin position="33"/>
        <end position="197"/>
    </location>
</feature>
<dbReference type="SMART" id="SM00487">
    <property type="entry name" value="DEXDc"/>
    <property type="match status" value="1"/>
</dbReference>
<dbReference type="Gene3D" id="3.40.50.300">
    <property type="entry name" value="P-loop containing nucleotide triphosphate hydrolases"/>
    <property type="match status" value="2"/>
</dbReference>
<sequence>MMMRPNFDPRWYQVEAVEETLSFFHRKGGWDYEANAPVRANPLICLPTGTGKSLVIAMLAWRILQIDPRARLIMGTHVKELIAQNADKLRWLWPDAPLGINSAGLGHREFAAPIVYGGIKSMVGQFAENGASAFGHRDILLVDEAHLISPNADTSYITFIQELMLVNPWLKVIGLSATPYRLGLGHLTNGKIFTDVSYDLCNMEGFARLLNDKFLSPVYPKPTGVKLDVSGVGMSNGDFSQSQLESKIDHFEVTYEALKEMVSYGWNRRAWMIFAAGTNHAEHIAETLRVCFGISAAAVHSKMPGGRKAADEVIKDFKRGKIRCIVNQNMLTTGFDFPPIDLIGMFRPTMSTGLWVQMLGRGTRPWLGGYIIVDEDTGETAYWPGAKDGCLVLDYAGNTPRLGPINDPVVPKPKGDGPPGDAPIRTCPEDRKDETGKTGCGFYNHSSAKWCVMCGFKFPPGEGPELYNTAGTDVLIAELPETKVFNVDRVIYVEHRSKAGRSMIRAAYYCEGLHTFYEYVSVEPKVMEDGTMKNDFMTKKGRDWFRQRTGAEPPETNAEVIAGSGYLRTPIRIHVWTNKKPKAEITQYEF</sequence>
<dbReference type="PANTHER" id="PTHR47396">
    <property type="entry name" value="TYPE I RESTRICTION ENZYME ECOKI R PROTEIN"/>
    <property type="match status" value="1"/>
</dbReference>
<keyword evidence="4" id="KW-0067">ATP-binding</keyword>
<keyword evidence="4" id="KW-0378">Hydrolase</keyword>
<proteinExistence type="predicted"/>
<accession>A0A6M3T836</accession>
<dbReference type="GO" id="GO:0003677">
    <property type="term" value="F:DNA binding"/>
    <property type="evidence" value="ECO:0007669"/>
    <property type="project" value="InterPro"/>
</dbReference>
<dbReference type="SMART" id="SM00490">
    <property type="entry name" value="HELICc"/>
    <property type="match status" value="1"/>
</dbReference>
<evidence type="ECO:0000313" key="5">
    <source>
        <dbReference type="Proteomes" id="UP000502416"/>
    </source>
</evidence>
<keyword evidence="5" id="KW-1185">Reference proteome</keyword>